<proteinExistence type="predicted"/>
<feature type="transmembrane region" description="Helical" evidence="1">
    <location>
        <begin position="20"/>
        <end position="38"/>
    </location>
</feature>
<keyword evidence="1" id="KW-0472">Membrane</keyword>
<dbReference type="EMBL" id="JAOVQN010000010">
    <property type="protein sequence ID" value="MCU9838387.1"/>
    <property type="molecule type" value="Genomic_DNA"/>
</dbReference>
<evidence type="ECO:0008006" key="4">
    <source>
        <dbReference type="Google" id="ProtNLM"/>
    </source>
</evidence>
<keyword evidence="3" id="KW-1185">Reference proteome</keyword>
<gene>
    <name evidence="2" type="ORF">OEZ49_11465</name>
</gene>
<evidence type="ECO:0000313" key="3">
    <source>
        <dbReference type="Proteomes" id="UP001321014"/>
    </source>
</evidence>
<keyword evidence="1" id="KW-0812">Transmembrane</keyword>
<reference evidence="2 3" key="1">
    <citation type="submission" date="2022-10" db="EMBL/GenBank/DDBJ databases">
        <title>Ruegeria sp. nov., isolated from ocean surface water.</title>
        <authorList>
            <person name="He W."/>
            <person name="Wang L."/>
            <person name="Zhang D.-F."/>
        </authorList>
    </citation>
    <scope>NUCLEOTIDE SEQUENCE [LARGE SCALE GENOMIC DNA]</scope>
    <source>
        <strain evidence="2 3">WL0004</strain>
    </source>
</reference>
<dbReference type="RefSeq" id="WP_263388429.1">
    <property type="nucleotide sequence ID" value="NZ_JAOVQN010000010.1"/>
</dbReference>
<comment type="caution">
    <text evidence="2">The sequence shown here is derived from an EMBL/GenBank/DDBJ whole genome shotgun (WGS) entry which is preliminary data.</text>
</comment>
<name>A0ABT2WRU7_9RHOB</name>
<evidence type="ECO:0000313" key="2">
    <source>
        <dbReference type="EMBL" id="MCU9838387.1"/>
    </source>
</evidence>
<dbReference type="Proteomes" id="UP001321014">
    <property type="component" value="Unassembled WGS sequence"/>
</dbReference>
<sequence length="62" mass="6385">MIKFIKNFRKDEDGAVTVDWVVLTAAVVALAAVAYNGISTGTGTLSTAINTELGSVTPDTGL</sequence>
<protein>
    <recommendedName>
        <fullName evidence="4">Pilus assembly protein</fullName>
    </recommendedName>
</protein>
<organism evidence="2 3">
    <name type="scientific">Ruegeria marisflavi</name>
    <dbReference type="NCBI Taxonomy" id="2984152"/>
    <lineage>
        <taxon>Bacteria</taxon>
        <taxon>Pseudomonadati</taxon>
        <taxon>Pseudomonadota</taxon>
        <taxon>Alphaproteobacteria</taxon>
        <taxon>Rhodobacterales</taxon>
        <taxon>Roseobacteraceae</taxon>
        <taxon>Ruegeria</taxon>
    </lineage>
</organism>
<accession>A0ABT2WRU7</accession>
<evidence type="ECO:0000256" key="1">
    <source>
        <dbReference type="SAM" id="Phobius"/>
    </source>
</evidence>
<keyword evidence="1" id="KW-1133">Transmembrane helix</keyword>